<dbReference type="EMBL" id="JANBUY010000071">
    <property type="protein sequence ID" value="KAJ2864987.1"/>
    <property type="molecule type" value="Genomic_DNA"/>
</dbReference>
<evidence type="ECO:0000313" key="3">
    <source>
        <dbReference type="Proteomes" id="UP001140074"/>
    </source>
</evidence>
<comment type="caution">
    <text evidence="2">The sequence shown here is derived from an EMBL/GenBank/DDBJ whole genome shotgun (WGS) entry which is preliminary data.</text>
</comment>
<evidence type="ECO:0000256" key="1">
    <source>
        <dbReference type="SAM" id="MobiDB-lite"/>
    </source>
</evidence>
<reference evidence="2" key="1">
    <citation type="submission" date="2022-07" db="EMBL/GenBank/DDBJ databases">
        <title>Phylogenomic reconstructions and comparative analyses of Kickxellomycotina fungi.</title>
        <authorList>
            <person name="Reynolds N.K."/>
            <person name="Stajich J.E."/>
            <person name="Barry K."/>
            <person name="Grigoriev I.V."/>
            <person name="Crous P."/>
            <person name="Smith M.E."/>
        </authorList>
    </citation>
    <scope>NUCLEOTIDE SEQUENCE</scope>
    <source>
        <strain evidence="2">RSA 476</strain>
    </source>
</reference>
<gene>
    <name evidence="2" type="ORF">GGH94_002529</name>
</gene>
<proteinExistence type="predicted"/>
<protein>
    <submittedName>
        <fullName evidence="2">Uncharacterized protein</fullName>
    </submittedName>
</protein>
<evidence type="ECO:0000313" key="2">
    <source>
        <dbReference type="EMBL" id="KAJ2864987.1"/>
    </source>
</evidence>
<feature type="region of interest" description="Disordered" evidence="1">
    <location>
        <begin position="100"/>
        <end position="139"/>
    </location>
</feature>
<feature type="compositionally biased region" description="Basic and acidic residues" evidence="1">
    <location>
        <begin position="100"/>
        <end position="120"/>
    </location>
</feature>
<dbReference type="AlphaFoldDB" id="A0A9W8IS64"/>
<keyword evidence="3" id="KW-1185">Reference proteome</keyword>
<accession>A0A9W8IS64</accession>
<sequence length="139" mass="15168">MSTLSFPLAAKRSKRFKRFSWNQVADGTFPPVSQHSSIRHTDQGTLAPVDTGISAAALTLPPPISLEQQAAEQDLRVAPSELAHAYEQAVQPIVTEAKAVKADEPKPHTEVETEPVEKKNANQHGKKRKANQVNWAIVG</sequence>
<name>A0A9W8IS64_9FUNG</name>
<dbReference type="Proteomes" id="UP001140074">
    <property type="component" value="Unassembled WGS sequence"/>
</dbReference>
<organism evidence="2 3">
    <name type="scientific">Coemansia aciculifera</name>
    <dbReference type="NCBI Taxonomy" id="417176"/>
    <lineage>
        <taxon>Eukaryota</taxon>
        <taxon>Fungi</taxon>
        <taxon>Fungi incertae sedis</taxon>
        <taxon>Zoopagomycota</taxon>
        <taxon>Kickxellomycotina</taxon>
        <taxon>Kickxellomycetes</taxon>
        <taxon>Kickxellales</taxon>
        <taxon>Kickxellaceae</taxon>
        <taxon>Coemansia</taxon>
    </lineage>
</organism>